<reference evidence="1" key="1">
    <citation type="submission" date="2022-02" db="EMBL/GenBank/DDBJ databases">
        <title>Plant Genome Project.</title>
        <authorList>
            <person name="Zhang R.-G."/>
        </authorList>
    </citation>
    <scope>NUCLEOTIDE SEQUENCE</scope>
    <source>
        <strain evidence="1">AT1</strain>
    </source>
</reference>
<evidence type="ECO:0000313" key="2">
    <source>
        <dbReference type="Proteomes" id="UP001062846"/>
    </source>
</evidence>
<name>A0ACC0PTC5_RHOML</name>
<dbReference type="Proteomes" id="UP001062846">
    <property type="component" value="Chromosome 2"/>
</dbReference>
<protein>
    <submittedName>
        <fullName evidence="1">Uncharacterized protein</fullName>
    </submittedName>
</protein>
<proteinExistence type="predicted"/>
<evidence type="ECO:0000313" key="1">
    <source>
        <dbReference type="EMBL" id="KAI8568033.1"/>
    </source>
</evidence>
<gene>
    <name evidence="1" type="ORF">RHMOL_Rhmol02G0166800</name>
</gene>
<accession>A0ACC0PTC5</accession>
<keyword evidence="2" id="KW-1185">Reference proteome</keyword>
<sequence length="831" mass="94646">MFSQKWVSYLVVKAEDLAKRHKLYHEPRGRKPQQWCSCFDSKGDIDLGSGKSRKAASRGNSSDNYLYWPDARDIKHGDLRHFQQHWIKGEPVIVSNVLEHGTGLSWEPMVIWRAFRQMKHTKHSKHLDVVAIDCLDWTEVEINIHQFFNGYSEGRFGKDLWPHILKLKDWPPANSLEERLPRHGAEFINYLPFKEYSHPHRGFLNVAVKLPENSLKPDLGPKTYIAYGVAQELGRGDSVTKLHCDMSDAVNILTHAKAVTLKLEHLSNIQKLKKKHYSQDQREIFKLHTERGEKKMADSGLPSEEKIDEAQPNGKTRKGPQRKGKKGTAQVNFGSNSKKLRTEVGSGETEIEGESNYVEECQSCLAGEGLDHEAGGAVWDIFRRQDVPELQKYLKEHYREFRHFYCSPVVHPIHDQSFYLTLEHKRKLKEEYGIEPWTFVQNLGDAVFIPAGCPHQVRNLKVKKMALYAISAAVSGLEMPKKDVRNTFSHSKGRDLYVAVEAREYASPMAGTFEVMFPLPSLSSLISLESIRSAMPLPDDEIDFGRDVEEKEEEEEEEEVENGDNEEEVFSGTNLTTENCEDKIEEPKVGMEFDTSNEAYLYYVRYAKQQGFAVAKRTSRKGKDGILKNLTLQCSRGGKARVRGSNLVKPRPQTKIDCPARLIVASYPDGKWRLNLVVLKHNHDQSPGKCRTLCHKRGWNTTTIFFQEFGTQESVVNVNSQPSYMEQSMWPNMIPHNMRPNMAQGGSIFQVSPSSCPTETGFNQFMYAFPSSQTSMPPLFSSHDWRGQSNITSRQVWGGQQSNFLETQGQCVGGPRPSFTQMLNAPDIAEE</sequence>
<organism evidence="1 2">
    <name type="scientific">Rhododendron molle</name>
    <name type="common">Chinese azalea</name>
    <name type="synonym">Azalea mollis</name>
    <dbReference type="NCBI Taxonomy" id="49168"/>
    <lineage>
        <taxon>Eukaryota</taxon>
        <taxon>Viridiplantae</taxon>
        <taxon>Streptophyta</taxon>
        <taxon>Embryophyta</taxon>
        <taxon>Tracheophyta</taxon>
        <taxon>Spermatophyta</taxon>
        <taxon>Magnoliopsida</taxon>
        <taxon>eudicotyledons</taxon>
        <taxon>Gunneridae</taxon>
        <taxon>Pentapetalae</taxon>
        <taxon>asterids</taxon>
        <taxon>Ericales</taxon>
        <taxon>Ericaceae</taxon>
        <taxon>Ericoideae</taxon>
        <taxon>Rhodoreae</taxon>
        <taxon>Rhododendron</taxon>
    </lineage>
</organism>
<comment type="caution">
    <text evidence="1">The sequence shown here is derived from an EMBL/GenBank/DDBJ whole genome shotgun (WGS) entry which is preliminary data.</text>
</comment>
<dbReference type="EMBL" id="CM046389">
    <property type="protein sequence ID" value="KAI8568033.1"/>
    <property type="molecule type" value="Genomic_DNA"/>
</dbReference>